<dbReference type="AlphaFoldDB" id="A0A9Q1JIX4"/>
<gene>
    <name evidence="1" type="ORF">Cgig2_017893</name>
</gene>
<evidence type="ECO:0000313" key="2">
    <source>
        <dbReference type="Proteomes" id="UP001153076"/>
    </source>
</evidence>
<dbReference type="EMBL" id="JAKOGI010002476">
    <property type="protein sequence ID" value="KAJ8421911.1"/>
    <property type="molecule type" value="Genomic_DNA"/>
</dbReference>
<accession>A0A9Q1JIX4</accession>
<dbReference type="Proteomes" id="UP001153076">
    <property type="component" value="Unassembled WGS sequence"/>
</dbReference>
<proteinExistence type="predicted"/>
<name>A0A9Q1JIX4_9CARY</name>
<reference evidence="1" key="1">
    <citation type="submission" date="2022-04" db="EMBL/GenBank/DDBJ databases">
        <title>Carnegiea gigantea Genome sequencing and assembly v2.</title>
        <authorList>
            <person name="Copetti D."/>
            <person name="Sanderson M.J."/>
            <person name="Burquez A."/>
            <person name="Wojciechowski M.F."/>
        </authorList>
    </citation>
    <scope>NUCLEOTIDE SEQUENCE</scope>
    <source>
        <strain evidence="1">SGP5-SGP5p</strain>
        <tissue evidence="1">Aerial part</tissue>
    </source>
</reference>
<sequence length="311" mass="35109">MVKIIDAAKPWPKRKISASDDLGTLQLVSEPVTSPVSQRARWLPSGNKVSARTLSSREGTRGTCPTSDGEGNERLFIRGWILLPSRRVLKTVRPRRKQTIFASGDLGMLQIKNKALLNRLGFYLRVLHACCAEQVPDKYITRRRCKGIKDGQNLDLEKSTGKEHMGCSSIWKMQIMRKMNSIITGSQMNKNARAHCEKYFIELKELIEFIVGSIYCDEDGQRKDLNSLPNVLNPPGSRQKRGKNKIFKSIVEKKCEQITLLTLNLSSSGPHVQHLVGEGSFPSMCFQLTYYFHPSNDSFVFMPITAPPILQ</sequence>
<dbReference type="OrthoDB" id="2402896at2759"/>
<protein>
    <submittedName>
        <fullName evidence="1">Uncharacterized protein</fullName>
    </submittedName>
</protein>
<organism evidence="1 2">
    <name type="scientific">Carnegiea gigantea</name>
    <dbReference type="NCBI Taxonomy" id="171969"/>
    <lineage>
        <taxon>Eukaryota</taxon>
        <taxon>Viridiplantae</taxon>
        <taxon>Streptophyta</taxon>
        <taxon>Embryophyta</taxon>
        <taxon>Tracheophyta</taxon>
        <taxon>Spermatophyta</taxon>
        <taxon>Magnoliopsida</taxon>
        <taxon>eudicotyledons</taxon>
        <taxon>Gunneridae</taxon>
        <taxon>Pentapetalae</taxon>
        <taxon>Caryophyllales</taxon>
        <taxon>Cactineae</taxon>
        <taxon>Cactaceae</taxon>
        <taxon>Cactoideae</taxon>
        <taxon>Echinocereeae</taxon>
        <taxon>Carnegiea</taxon>
    </lineage>
</organism>
<keyword evidence="2" id="KW-1185">Reference proteome</keyword>
<comment type="caution">
    <text evidence="1">The sequence shown here is derived from an EMBL/GenBank/DDBJ whole genome shotgun (WGS) entry which is preliminary data.</text>
</comment>
<evidence type="ECO:0000313" key="1">
    <source>
        <dbReference type="EMBL" id="KAJ8421911.1"/>
    </source>
</evidence>